<dbReference type="PANTHER" id="PTHR43652:SF2">
    <property type="entry name" value="BASIC AMINO ACID ANTIPORTER YFCC-RELATED"/>
    <property type="match status" value="1"/>
</dbReference>
<feature type="transmembrane region" description="Helical" evidence="6">
    <location>
        <begin position="386"/>
        <end position="409"/>
    </location>
</feature>
<keyword evidence="4 6" id="KW-1133">Transmembrane helix</keyword>
<feature type="transmembrane region" description="Helical" evidence="6">
    <location>
        <begin position="316"/>
        <end position="334"/>
    </location>
</feature>
<feature type="transmembrane region" description="Helical" evidence="6">
    <location>
        <begin position="198"/>
        <end position="217"/>
    </location>
</feature>
<evidence type="ECO:0000256" key="2">
    <source>
        <dbReference type="ARBA" id="ARBA00022475"/>
    </source>
</evidence>
<keyword evidence="2" id="KW-1003">Cell membrane</keyword>
<keyword evidence="3 6" id="KW-0812">Transmembrane</keyword>
<comment type="subcellular location">
    <subcellularLocation>
        <location evidence="1">Cell membrane</location>
        <topology evidence="1">Multi-pass membrane protein</topology>
    </subcellularLocation>
</comment>
<feature type="transmembrane region" description="Helical" evidence="6">
    <location>
        <begin position="354"/>
        <end position="374"/>
    </location>
</feature>
<dbReference type="Proteomes" id="UP000051063">
    <property type="component" value="Unassembled WGS sequence"/>
</dbReference>
<accession>A0ABR5N9U4</accession>
<protein>
    <recommendedName>
        <fullName evidence="9">C4-dicarboxylate ABC transporter permease</fullName>
    </recommendedName>
</protein>
<dbReference type="RefSeq" id="WP_055742580.1">
    <property type="nucleotide sequence ID" value="NZ_LJJB01000007.1"/>
</dbReference>
<feature type="transmembrane region" description="Helical" evidence="6">
    <location>
        <begin position="139"/>
        <end position="157"/>
    </location>
</feature>
<feature type="transmembrane region" description="Helical" evidence="6">
    <location>
        <begin position="415"/>
        <end position="432"/>
    </location>
</feature>
<gene>
    <name evidence="7" type="ORF">AN963_00300</name>
</gene>
<proteinExistence type="predicted"/>
<feature type="transmembrane region" description="Helical" evidence="6">
    <location>
        <begin position="77"/>
        <end position="95"/>
    </location>
</feature>
<organism evidence="7 8">
    <name type="scientific">Brevibacillus choshinensis</name>
    <dbReference type="NCBI Taxonomy" id="54911"/>
    <lineage>
        <taxon>Bacteria</taxon>
        <taxon>Bacillati</taxon>
        <taxon>Bacillota</taxon>
        <taxon>Bacilli</taxon>
        <taxon>Bacillales</taxon>
        <taxon>Paenibacillaceae</taxon>
        <taxon>Brevibacillus</taxon>
    </lineage>
</organism>
<evidence type="ECO:0000256" key="1">
    <source>
        <dbReference type="ARBA" id="ARBA00004651"/>
    </source>
</evidence>
<evidence type="ECO:0000256" key="5">
    <source>
        <dbReference type="ARBA" id="ARBA00023136"/>
    </source>
</evidence>
<dbReference type="InterPro" id="IPR051679">
    <property type="entry name" value="DASS-Related_Transporters"/>
</dbReference>
<evidence type="ECO:0000313" key="8">
    <source>
        <dbReference type="Proteomes" id="UP000051063"/>
    </source>
</evidence>
<evidence type="ECO:0000256" key="6">
    <source>
        <dbReference type="SAM" id="Phobius"/>
    </source>
</evidence>
<feature type="transmembrane region" description="Helical" evidence="6">
    <location>
        <begin position="116"/>
        <end position="133"/>
    </location>
</feature>
<feature type="transmembrane region" description="Helical" evidence="6">
    <location>
        <begin position="164"/>
        <end position="186"/>
    </location>
</feature>
<evidence type="ECO:0000313" key="7">
    <source>
        <dbReference type="EMBL" id="KQL48301.1"/>
    </source>
</evidence>
<dbReference type="PANTHER" id="PTHR43652">
    <property type="entry name" value="BASIC AMINO ACID ANTIPORTER YFCC-RELATED"/>
    <property type="match status" value="1"/>
</dbReference>
<feature type="transmembrane region" description="Helical" evidence="6">
    <location>
        <begin position="12"/>
        <end position="32"/>
    </location>
</feature>
<evidence type="ECO:0008006" key="9">
    <source>
        <dbReference type="Google" id="ProtNLM"/>
    </source>
</evidence>
<keyword evidence="5 6" id="KW-0472">Membrane</keyword>
<dbReference type="Pfam" id="PF03606">
    <property type="entry name" value="DcuC"/>
    <property type="match status" value="1"/>
</dbReference>
<keyword evidence="8" id="KW-1185">Reference proteome</keyword>
<evidence type="ECO:0000256" key="4">
    <source>
        <dbReference type="ARBA" id="ARBA00022989"/>
    </source>
</evidence>
<name>A0ABR5N9U4_BRECH</name>
<comment type="caution">
    <text evidence="7">The sequence shown here is derived from an EMBL/GenBank/DDBJ whole genome shotgun (WGS) entry which is preliminary data.</text>
</comment>
<feature type="transmembrane region" description="Helical" evidence="6">
    <location>
        <begin position="285"/>
        <end position="304"/>
    </location>
</feature>
<dbReference type="EMBL" id="LJJB01000007">
    <property type="protein sequence ID" value="KQL48301.1"/>
    <property type="molecule type" value="Genomic_DNA"/>
</dbReference>
<evidence type="ECO:0000256" key="3">
    <source>
        <dbReference type="ARBA" id="ARBA00022692"/>
    </source>
</evidence>
<reference evidence="7 8" key="1">
    <citation type="submission" date="2015-09" db="EMBL/GenBank/DDBJ databases">
        <title>Genome sequencing project for genomic taxonomy and phylogenomics of Bacillus-like bacteria.</title>
        <authorList>
            <person name="Liu B."/>
            <person name="Wang J."/>
            <person name="Zhu Y."/>
            <person name="Liu G."/>
            <person name="Chen Q."/>
            <person name="Chen Z."/>
            <person name="Lan J."/>
            <person name="Che J."/>
            <person name="Ge C."/>
            <person name="Shi H."/>
            <person name="Pan Z."/>
            <person name="Liu X."/>
        </authorList>
    </citation>
    <scope>NUCLEOTIDE SEQUENCE [LARGE SCALE GENOMIC DNA]</scope>
    <source>
        <strain evidence="7 8">DSM 8552</strain>
    </source>
</reference>
<dbReference type="InterPro" id="IPR018385">
    <property type="entry name" value="C4_dicarb_anaerob_car-like"/>
</dbReference>
<sequence length="465" mass="50409">MSRQKFAKLSFPNGFVILFLIILITWIATYIIPAGEYASKVVNGKTVIQPDSFRFIESTNVGFFDALKAIPKGIADAATLIVMIFIIGGAIRIFDGSGAIKAAIYRVSDAIGREKSEWLLAVLMLFFGFLGGFPAMLESAIPFAPITMGIALSLGYDRVVGMSVLFLPLIAGWSSGPTNAFSVGVGQTIAELPLFSGFGYRFFIFLVFMAITIFFVLRYAKKVRLDPTASLVFESSSHSEYELEEEKEKVPFTKRHAGVLITLLGIIAVVLYGTFNWNWGLVEMSVAYLLGGIIAGILAGYNANKISEELLEGGKLIFVAAMAIGLARAIPIILELGKVKDTVISGFATILQGLPETLTAICMFFAQTLINLFIPSSSGQAMATLPIMLPLSDIVGLSRQIAILTFQLGDGLTHMWFPTAGALIALLAFSKISYGKWLKFSTPYLAAMWLASILLITGAVFIDFQ</sequence>
<feature type="transmembrane region" description="Helical" evidence="6">
    <location>
        <begin position="444"/>
        <end position="462"/>
    </location>
</feature>
<feature type="transmembrane region" description="Helical" evidence="6">
    <location>
        <begin position="257"/>
        <end position="279"/>
    </location>
</feature>